<keyword evidence="3" id="KW-1185">Reference proteome</keyword>
<name>A0A8K0KCQ8_LADFU</name>
<evidence type="ECO:0000313" key="3">
    <source>
        <dbReference type="Proteomes" id="UP000792457"/>
    </source>
</evidence>
<proteinExistence type="predicted"/>
<accession>A0A8K0KCQ8</accession>
<organism evidence="2 3">
    <name type="scientific">Ladona fulva</name>
    <name type="common">Scarce chaser dragonfly</name>
    <name type="synonym">Libellula fulva</name>
    <dbReference type="NCBI Taxonomy" id="123851"/>
    <lineage>
        <taxon>Eukaryota</taxon>
        <taxon>Metazoa</taxon>
        <taxon>Ecdysozoa</taxon>
        <taxon>Arthropoda</taxon>
        <taxon>Hexapoda</taxon>
        <taxon>Insecta</taxon>
        <taxon>Pterygota</taxon>
        <taxon>Palaeoptera</taxon>
        <taxon>Odonata</taxon>
        <taxon>Epiprocta</taxon>
        <taxon>Anisoptera</taxon>
        <taxon>Libelluloidea</taxon>
        <taxon>Libellulidae</taxon>
        <taxon>Ladona</taxon>
    </lineage>
</organism>
<dbReference type="AlphaFoldDB" id="A0A8K0KCQ8"/>
<protein>
    <recommendedName>
        <fullName evidence="1">Tc1-like transposase DDE domain-containing protein</fullName>
    </recommendedName>
</protein>
<dbReference type="Gene3D" id="3.30.420.10">
    <property type="entry name" value="Ribonuclease H-like superfamily/Ribonuclease H"/>
    <property type="match status" value="2"/>
</dbReference>
<dbReference type="GO" id="GO:0003676">
    <property type="term" value="F:nucleic acid binding"/>
    <property type="evidence" value="ECO:0007669"/>
    <property type="project" value="InterPro"/>
</dbReference>
<reference evidence="2" key="2">
    <citation type="submission" date="2017-10" db="EMBL/GenBank/DDBJ databases">
        <title>Ladona fulva Genome sequencing and assembly.</title>
        <authorList>
            <person name="Murali S."/>
            <person name="Richards S."/>
            <person name="Bandaranaike D."/>
            <person name="Bellair M."/>
            <person name="Blankenburg K."/>
            <person name="Chao H."/>
            <person name="Dinh H."/>
            <person name="Doddapaneni H."/>
            <person name="Dugan-Rocha S."/>
            <person name="Elkadiri S."/>
            <person name="Gnanaolivu R."/>
            <person name="Hernandez B."/>
            <person name="Skinner E."/>
            <person name="Javaid M."/>
            <person name="Lee S."/>
            <person name="Li M."/>
            <person name="Ming W."/>
            <person name="Munidasa M."/>
            <person name="Muniz J."/>
            <person name="Nguyen L."/>
            <person name="Hughes D."/>
            <person name="Osuji N."/>
            <person name="Pu L.-L."/>
            <person name="Puazo M."/>
            <person name="Qu C."/>
            <person name="Quiroz J."/>
            <person name="Raj R."/>
            <person name="Weissenberger G."/>
            <person name="Xin Y."/>
            <person name="Zou X."/>
            <person name="Han Y."/>
            <person name="Worley K."/>
            <person name="Muzny D."/>
            <person name="Gibbs R."/>
        </authorList>
    </citation>
    <scope>NUCLEOTIDE SEQUENCE</scope>
    <source>
        <strain evidence="2">Sampled in the wild</strain>
    </source>
</reference>
<comment type="caution">
    <text evidence="2">The sequence shown here is derived from an EMBL/GenBank/DDBJ whole genome shotgun (WGS) entry which is preliminary data.</text>
</comment>
<dbReference type="InterPro" id="IPR036397">
    <property type="entry name" value="RNaseH_sf"/>
</dbReference>
<dbReference type="OrthoDB" id="4843387at2759"/>
<reference evidence="2" key="1">
    <citation type="submission" date="2013-04" db="EMBL/GenBank/DDBJ databases">
        <authorList>
            <person name="Qu J."/>
            <person name="Murali S.C."/>
            <person name="Bandaranaike D."/>
            <person name="Bellair M."/>
            <person name="Blankenburg K."/>
            <person name="Chao H."/>
            <person name="Dinh H."/>
            <person name="Doddapaneni H."/>
            <person name="Downs B."/>
            <person name="Dugan-Rocha S."/>
            <person name="Elkadiri S."/>
            <person name="Gnanaolivu R.D."/>
            <person name="Hernandez B."/>
            <person name="Javaid M."/>
            <person name="Jayaseelan J.C."/>
            <person name="Lee S."/>
            <person name="Li M."/>
            <person name="Ming W."/>
            <person name="Munidasa M."/>
            <person name="Muniz J."/>
            <person name="Nguyen L."/>
            <person name="Ongeri F."/>
            <person name="Osuji N."/>
            <person name="Pu L.-L."/>
            <person name="Puazo M."/>
            <person name="Qu C."/>
            <person name="Quiroz J."/>
            <person name="Raj R."/>
            <person name="Weissenberger G."/>
            <person name="Xin Y."/>
            <person name="Zou X."/>
            <person name="Han Y."/>
            <person name="Richards S."/>
            <person name="Worley K."/>
            <person name="Muzny D."/>
            <person name="Gibbs R."/>
        </authorList>
    </citation>
    <scope>NUCLEOTIDE SEQUENCE</scope>
    <source>
        <strain evidence="2">Sampled in the wild</strain>
    </source>
</reference>
<feature type="domain" description="Tc1-like transposase DDE" evidence="1">
    <location>
        <begin position="115"/>
        <end position="165"/>
    </location>
</feature>
<dbReference type="Pfam" id="PF13358">
    <property type="entry name" value="DDE_3"/>
    <property type="match status" value="1"/>
</dbReference>
<dbReference type="Proteomes" id="UP000792457">
    <property type="component" value="Unassembled WGS sequence"/>
</dbReference>
<gene>
    <name evidence="2" type="ORF">J437_LFUL007948</name>
</gene>
<evidence type="ECO:0000313" key="2">
    <source>
        <dbReference type="EMBL" id="KAG8232794.1"/>
    </source>
</evidence>
<sequence length="215" mass="24946">MNGSQSQSFFLRPYVRTYQVLLQQLCDGGSDFQNLKPDTALAVKEILTDAHKQAFSVGLRQKHVDKSVDFWKTVIFSDEKTFSSYPNVPVTVYRPRNSRFDPMYVKERGRSGRFSVHDNSRVHTCKEAKNWFFEKRIQQLSWPVRSPDLNPIENIWGIMVREMKKEDCPLKANKLLEDIEDAWESIGAPVCNRVIQSMTERLRLVIKNSGGRIDC</sequence>
<dbReference type="EMBL" id="KZ308654">
    <property type="protein sequence ID" value="KAG8232794.1"/>
    <property type="molecule type" value="Genomic_DNA"/>
</dbReference>
<dbReference type="InterPro" id="IPR038717">
    <property type="entry name" value="Tc1-like_DDE_dom"/>
</dbReference>
<evidence type="ECO:0000259" key="1">
    <source>
        <dbReference type="Pfam" id="PF13358"/>
    </source>
</evidence>